<dbReference type="Pfam" id="PF19515">
    <property type="entry name" value="DUF6048"/>
    <property type="match status" value="1"/>
</dbReference>
<evidence type="ECO:0008006" key="4">
    <source>
        <dbReference type="Google" id="ProtNLM"/>
    </source>
</evidence>
<proteinExistence type="predicted"/>
<dbReference type="Proteomes" id="UP000234211">
    <property type="component" value="Unassembled WGS sequence"/>
</dbReference>
<keyword evidence="1" id="KW-0732">Signal</keyword>
<sequence>MYKYIFKCILSSCFLFFSLNSFSQKTSQKRLKANTEIINNQKNKDENKTDSISYKTGYGLRLGIDISKPALAIFDKSYSGLELVGDYRISKNWYIATEIGYEEEITFEDFTKSTSKGNFIRLGANYNAYKNWLDMNNEIYVGFRYGFASFDQTLNNYKTNVGTNYFASNTIKTPVTETGLTAHWTEIQLGIKVETFKNLFLSAGFSYKIMMSVDDQKNFKTLYAPGFNRVFESNTGFGFNYTISYLIPFVNK</sequence>
<evidence type="ECO:0000256" key="1">
    <source>
        <dbReference type="SAM" id="SignalP"/>
    </source>
</evidence>
<feature type="chain" id="PRO_5013628409" description="Outer membrane protein beta-barrel domain-containing protein" evidence="1">
    <location>
        <begin position="24"/>
        <end position="252"/>
    </location>
</feature>
<name>A0A2H1YH60_9FLAO</name>
<evidence type="ECO:0000313" key="2">
    <source>
        <dbReference type="EMBL" id="SOS74803.1"/>
    </source>
</evidence>
<protein>
    <recommendedName>
        <fullName evidence="4">Outer membrane protein beta-barrel domain-containing protein</fullName>
    </recommendedName>
</protein>
<dbReference type="RefSeq" id="WP_101917336.1">
    <property type="nucleotide sequence ID" value="NZ_JAFMUR010000006.1"/>
</dbReference>
<dbReference type="AlphaFoldDB" id="A0A2H1YH60"/>
<evidence type="ECO:0000313" key="3">
    <source>
        <dbReference type="Proteomes" id="UP000234211"/>
    </source>
</evidence>
<organism evidence="2 3">
    <name type="scientific">Tenacibaculum piscium</name>
    <dbReference type="NCBI Taxonomy" id="1458515"/>
    <lineage>
        <taxon>Bacteria</taxon>
        <taxon>Pseudomonadati</taxon>
        <taxon>Bacteroidota</taxon>
        <taxon>Flavobacteriia</taxon>
        <taxon>Flavobacteriales</taxon>
        <taxon>Flavobacteriaceae</taxon>
        <taxon>Tenacibaculum</taxon>
    </lineage>
</organism>
<dbReference type="EMBL" id="OENF01000034">
    <property type="protein sequence ID" value="SOS74803.1"/>
    <property type="molecule type" value="Genomic_DNA"/>
</dbReference>
<gene>
    <name evidence="2" type="ORF">TNO020_40021</name>
</gene>
<feature type="signal peptide" evidence="1">
    <location>
        <begin position="1"/>
        <end position="23"/>
    </location>
</feature>
<accession>A0A2H1YH60</accession>
<keyword evidence="3" id="KW-1185">Reference proteome</keyword>
<dbReference type="OrthoDB" id="1199048at2"/>
<dbReference type="InterPro" id="IPR046111">
    <property type="entry name" value="DUF6048"/>
</dbReference>
<reference evidence="3" key="1">
    <citation type="submission" date="2017-11" db="EMBL/GenBank/DDBJ databases">
        <authorList>
            <person name="Duchaud E."/>
        </authorList>
    </citation>
    <scope>NUCLEOTIDE SEQUENCE [LARGE SCALE GENOMIC DNA]</scope>
    <source>
        <strain evidence="3">Tenacibaculum sp. TNO020</strain>
    </source>
</reference>